<dbReference type="SUPFAM" id="SSF53474">
    <property type="entry name" value="alpha/beta-Hydrolases"/>
    <property type="match status" value="1"/>
</dbReference>
<gene>
    <name evidence="3" type="primary">dehH1_2</name>
    <name evidence="3" type="ORF">ROA7023_02138</name>
</gene>
<keyword evidence="1 3" id="KW-0378">Hydrolase</keyword>
<evidence type="ECO:0000313" key="3">
    <source>
        <dbReference type="EMBL" id="SLN49613.1"/>
    </source>
</evidence>
<keyword evidence="4" id="KW-1185">Reference proteome</keyword>
<protein>
    <submittedName>
        <fullName evidence="3">Haloacetate dehalogenase H-1</fullName>
        <ecNumber evidence="3">3.8.1.3</ecNumber>
    </submittedName>
</protein>
<name>A0A1Y5SVL2_9RHOB</name>
<dbReference type="Gene3D" id="3.40.50.1820">
    <property type="entry name" value="alpha/beta hydrolase"/>
    <property type="match status" value="1"/>
</dbReference>
<feature type="domain" description="AB hydrolase-1" evidence="2">
    <location>
        <begin position="22"/>
        <end position="262"/>
    </location>
</feature>
<reference evidence="3 4" key="1">
    <citation type="submission" date="2017-03" db="EMBL/GenBank/DDBJ databases">
        <authorList>
            <person name="Afonso C.L."/>
            <person name="Miller P.J."/>
            <person name="Scott M.A."/>
            <person name="Spackman E."/>
            <person name="Goraichik I."/>
            <person name="Dimitrov K.M."/>
            <person name="Suarez D.L."/>
            <person name="Swayne D.E."/>
        </authorList>
    </citation>
    <scope>NUCLEOTIDE SEQUENCE [LARGE SCALE GENOMIC DNA]</scope>
    <source>
        <strain evidence="3 4">CECT 7023</strain>
    </source>
</reference>
<dbReference type="AlphaFoldDB" id="A0A1Y5SVL2"/>
<evidence type="ECO:0000313" key="4">
    <source>
        <dbReference type="Proteomes" id="UP000193900"/>
    </source>
</evidence>
<dbReference type="Proteomes" id="UP000193900">
    <property type="component" value="Unassembled WGS sequence"/>
</dbReference>
<dbReference type="InterPro" id="IPR000073">
    <property type="entry name" value="AB_hydrolase_1"/>
</dbReference>
<accession>A0A1Y5SVL2</accession>
<organism evidence="3 4">
    <name type="scientific">Roseisalinus antarcticus</name>
    <dbReference type="NCBI Taxonomy" id="254357"/>
    <lineage>
        <taxon>Bacteria</taxon>
        <taxon>Pseudomonadati</taxon>
        <taxon>Pseudomonadota</taxon>
        <taxon>Alphaproteobacteria</taxon>
        <taxon>Rhodobacterales</taxon>
        <taxon>Roseobacteraceae</taxon>
        <taxon>Roseisalinus</taxon>
    </lineage>
</organism>
<dbReference type="EC" id="3.8.1.3" evidence="3"/>
<dbReference type="InterPro" id="IPR050266">
    <property type="entry name" value="AB_hydrolase_sf"/>
</dbReference>
<dbReference type="EMBL" id="FWFZ01000009">
    <property type="protein sequence ID" value="SLN49613.1"/>
    <property type="molecule type" value="Genomic_DNA"/>
</dbReference>
<dbReference type="GO" id="GO:0018785">
    <property type="term" value="F:haloacetate dehalogenase activity"/>
    <property type="evidence" value="ECO:0007669"/>
    <property type="project" value="UniProtKB-EC"/>
</dbReference>
<evidence type="ECO:0000259" key="2">
    <source>
        <dbReference type="Pfam" id="PF00561"/>
    </source>
</evidence>
<evidence type="ECO:0000256" key="1">
    <source>
        <dbReference type="ARBA" id="ARBA00022801"/>
    </source>
</evidence>
<dbReference type="PRINTS" id="PR00111">
    <property type="entry name" value="ABHYDROLASE"/>
</dbReference>
<dbReference type="InterPro" id="IPR029058">
    <property type="entry name" value="AB_hydrolase_fold"/>
</dbReference>
<dbReference type="OrthoDB" id="9791366at2"/>
<dbReference type="Pfam" id="PF00561">
    <property type="entry name" value="Abhydrolase_1"/>
    <property type="match status" value="1"/>
</dbReference>
<dbReference type="PANTHER" id="PTHR43798:SF31">
    <property type="entry name" value="AB HYDROLASE SUPERFAMILY PROTEIN YCLE"/>
    <property type="match status" value="1"/>
</dbReference>
<dbReference type="GO" id="GO:0016020">
    <property type="term" value="C:membrane"/>
    <property type="evidence" value="ECO:0007669"/>
    <property type="project" value="TreeGrafter"/>
</dbReference>
<dbReference type="PANTHER" id="PTHR43798">
    <property type="entry name" value="MONOACYLGLYCEROL LIPASE"/>
    <property type="match status" value="1"/>
</dbReference>
<proteinExistence type="predicted"/>
<dbReference type="RefSeq" id="WP_085879006.1">
    <property type="nucleotide sequence ID" value="NZ_FWFZ01000009.1"/>
</dbReference>
<sequence length="273" mass="29341">MPSFTTSDGLNLHFDDQGDGAPVLCLAGLTRNGDDFAYLLPHLAGHRVIRLDYRGRGLSDYATDWSTYTIPTEARDVIELLDHLGLERVSIIGTSRGGLVAMALASMAPERLDRVIFNDIGPVIDMAGLGRIMAYVGTSAPLPDLEAGARQLAAAHAADFPGVPLDRWRTEAAARWTAGPEGLTLRYDAHLRDALMAVAGQPAPPDPWAFFAPMTGLPLGVIRGANSDLLSAETLAEMHKRHPGMRSVTVPDRGHVPFLDEPEALALIHDVLS</sequence>